<gene>
    <name evidence="5" type="ORF">QI30_16890</name>
</gene>
<evidence type="ECO:0000313" key="5">
    <source>
        <dbReference type="EMBL" id="RUS52441.1"/>
    </source>
</evidence>
<feature type="binding site" evidence="4">
    <location>
        <position position="128"/>
    </location>
    <ligand>
        <name>a divalent metal cation</name>
        <dbReference type="ChEBI" id="CHEBI:60240"/>
        <label>2</label>
    </ligand>
</feature>
<keyword evidence="2 4" id="KW-0479">Metal-binding</keyword>
<dbReference type="FunFam" id="3.20.20.140:FF:000005">
    <property type="entry name" value="TatD family hydrolase"/>
    <property type="match status" value="1"/>
</dbReference>
<dbReference type="CDD" id="cd01310">
    <property type="entry name" value="TatD_DNAse"/>
    <property type="match status" value="1"/>
</dbReference>
<name>A0A433RPU8_9BACL</name>
<dbReference type="AlphaFoldDB" id="A0A433RPU8"/>
<evidence type="ECO:0000256" key="3">
    <source>
        <dbReference type="ARBA" id="ARBA00022801"/>
    </source>
</evidence>
<dbReference type="Proteomes" id="UP000288623">
    <property type="component" value="Unassembled WGS sequence"/>
</dbReference>
<evidence type="ECO:0000256" key="1">
    <source>
        <dbReference type="ARBA" id="ARBA00022722"/>
    </source>
</evidence>
<reference evidence="5 6" key="1">
    <citation type="submission" date="2014-11" db="EMBL/GenBank/DDBJ databases">
        <title>Genome sequence and analysis of novel Kurthia sp.</title>
        <authorList>
            <person name="Lawson J.N."/>
            <person name="Gonzalez J.E."/>
            <person name="Rinauldi L."/>
            <person name="Xuan Z."/>
            <person name="Firman A."/>
            <person name="Shaddox L."/>
            <person name="Trudeau A."/>
            <person name="Shah S."/>
            <person name="Reiman D."/>
        </authorList>
    </citation>
    <scope>NUCLEOTIDE SEQUENCE [LARGE SCALE GENOMIC DNA]</scope>
    <source>
        <strain evidence="5 6">3B1D</strain>
    </source>
</reference>
<dbReference type="InterPro" id="IPR018228">
    <property type="entry name" value="DNase_TatD-rel_CS"/>
</dbReference>
<dbReference type="OrthoDB" id="9810005at2"/>
<dbReference type="GO" id="GO:0004518">
    <property type="term" value="F:nuclease activity"/>
    <property type="evidence" value="ECO:0007669"/>
    <property type="project" value="UniProtKB-KW"/>
</dbReference>
<evidence type="ECO:0000256" key="4">
    <source>
        <dbReference type="PIRSR" id="PIRSR005902-1"/>
    </source>
</evidence>
<dbReference type="EMBL" id="JTFC01000042">
    <property type="protein sequence ID" value="RUS52441.1"/>
    <property type="molecule type" value="Genomic_DNA"/>
</dbReference>
<evidence type="ECO:0000256" key="2">
    <source>
        <dbReference type="ARBA" id="ARBA00022723"/>
    </source>
</evidence>
<keyword evidence="6" id="KW-1185">Reference proteome</keyword>
<proteinExistence type="predicted"/>
<dbReference type="InterPro" id="IPR032466">
    <property type="entry name" value="Metal_Hydrolase"/>
</dbReference>
<dbReference type="Pfam" id="PF01026">
    <property type="entry name" value="TatD_DNase"/>
    <property type="match status" value="1"/>
</dbReference>
<sequence length="259" mass="29527">MIDIGLNLTEDQFLGKERDVLTRALEAGVKQMILTGGSVEGSERALAMAKKHEHVLFSTAGVHPHDAKTFDNTSAERLRALYKDPQVIAVGECGLDFDRNYSDPVDQYRVFETQLSLAEENDLPIFLHERAAHREFIDVMKQHPALIERAVVHCFTGDKEQLKNYLDLGFHIGVTGWVCDPKRGTELRDALQYMPLDRLMIETDAPYLIPKNLKPKPKSRTNEPMYLPHIGREIADIMQVEETGFFETVAENTKRFFKL</sequence>
<dbReference type="PIRSF" id="PIRSF005902">
    <property type="entry name" value="DNase_TatD"/>
    <property type="match status" value="1"/>
</dbReference>
<dbReference type="InterPro" id="IPR001130">
    <property type="entry name" value="TatD-like"/>
</dbReference>
<dbReference type="PROSITE" id="PS01091">
    <property type="entry name" value="TATD_3"/>
    <property type="match status" value="1"/>
</dbReference>
<dbReference type="Gene3D" id="3.20.20.140">
    <property type="entry name" value="Metal-dependent hydrolases"/>
    <property type="match status" value="1"/>
</dbReference>
<dbReference type="PANTHER" id="PTHR10060">
    <property type="entry name" value="TATD FAMILY DEOXYRIBONUCLEASE"/>
    <property type="match status" value="1"/>
</dbReference>
<dbReference type="InterPro" id="IPR050891">
    <property type="entry name" value="TatD-type_Hydrolase"/>
</dbReference>
<evidence type="ECO:0000313" key="6">
    <source>
        <dbReference type="Proteomes" id="UP000288623"/>
    </source>
</evidence>
<dbReference type="RefSeq" id="WP_126991773.1">
    <property type="nucleotide sequence ID" value="NZ_JTFC01000042.1"/>
</dbReference>
<dbReference type="GO" id="GO:0046872">
    <property type="term" value="F:metal ion binding"/>
    <property type="evidence" value="ECO:0007669"/>
    <property type="project" value="UniProtKB-KW"/>
</dbReference>
<keyword evidence="1" id="KW-0540">Nuclease</keyword>
<feature type="binding site" evidence="4">
    <location>
        <position position="204"/>
    </location>
    <ligand>
        <name>a divalent metal cation</name>
        <dbReference type="ChEBI" id="CHEBI:60240"/>
        <label>1</label>
    </ligand>
</feature>
<accession>A0A433RPU8</accession>
<protein>
    <submittedName>
        <fullName evidence="5">DNase TatD</fullName>
    </submittedName>
</protein>
<feature type="binding site" evidence="4">
    <location>
        <position position="153"/>
    </location>
    <ligand>
        <name>a divalent metal cation</name>
        <dbReference type="ChEBI" id="CHEBI:60240"/>
        <label>2</label>
    </ligand>
</feature>
<keyword evidence="3" id="KW-0378">Hydrolase</keyword>
<comment type="caution">
    <text evidence="5">The sequence shown here is derived from an EMBL/GenBank/DDBJ whole genome shotgun (WGS) entry which is preliminary data.</text>
</comment>
<feature type="binding site" evidence="4">
    <location>
        <position position="92"/>
    </location>
    <ligand>
        <name>a divalent metal cation</name>
        <dbReference type="ChEBI" id="CHEBI:60240"/>
        <label>1</label>
    </ligand>
</feature>
<dbReference type="GO" id="GO:0016788">
    <property type="term" value="F:hydrolase activity, acting on ester bonds"/>
    <property type="evidence" value="ECO:0007669"/>
    <property type="project" value="InterPro"/>
</dbReference>
<dbReference type="PANTHER" id="PTHR10060:SF15">
    <property type="entry name" value="DEOXYRIBONUCLEASE TATDN1"/>
    <property type="match status" value="1"/>
</dbReference>
<dbReference type="SUPFAM" id="SSF51556">
    <property type="entry name" value="Metallo-dependent hydrolases"/>
    <property type="match status" value="1"/>
</dbReference>
<organism evidence="5 6">
    <name type="scientific">Candidatus Kurthia intestinigallinarum</name>
    <dbReference type="NCBI Taxonomy" id="1562256"/>
    <lineage>
        <taxon>Bacteria</taxon>
        <taxon>Bacillati</taxon>
        <taxon>Bacillota</taxon>
        <taxon>Bacilli</taxon>
        <taxon>Bacillales</taxon>
        <taxon>Caryophanaceae</taxon>
        <taxon>Kurthia</taxon>
    </lineage>
</organism>